<comment type="subcellular location">
    <subcellularLocation>
        <location evidence="1">Cytoplasm</location>
    </subcellularLocation>
</comment>
<dbReference type="InterPro" id="IPR029058">
    <property type="entry name" value="AB_hydrolase_fold"/>
</dbReference>
<gene>
    <name evidence="3" type="ORF">PENTCL1PPCAC_17923</name>
</gene>
<reference evidence="3" key="1">
    <citation type="submission" date="2023-10" db="EMBL/GenBank/DDBJ databases">
        <title>Genome assembly of Pristionchus species.</title>
        <authorList>
            <person name="Yoshida K."/>
            <person name="Sommer R.J."/>
        </authorList>
    </citation>
    <scope>NUCLEOTIDE SEQUENCE</scope>
    <source>
        <strain evidence="3">RS0144</strain>
    </source>
</reference>
<evidence type="ECO:0000313" key="3">
    <source>
        <dbReference type="EMBL" id="GMS95748.1"/>
    </source>
</evidence>
<dbReference type="SUPFAM" id="SSF53474">
    <property type="entry name" value="alpha/beta-Hydrolases"/>
    <property type="match status" value="1"/>
</dbReference>
<evidence type="ECO:0008006" key="5">
    <source>
        <dbReference type="Google" id="ProtNLM"/>
    </source>
</evidence>
<sequence length="108" mass="11532">MVIMCASMAAPYVLPLLGSPWIQCVIGIAPSDTHSLGESLRAKTPVLVVYGEKDTSLGPTSASNLSILPNSRCIRLPLAGHAVHLGNPLLFQSITINFIELIRSYSTN</sequence>
<dbReference type="GO" id="GO:0005737">
    <property type="term" value="C:cytoplasm"/>
    <property type="evidence" value="ECO:0007669"/>
    <property type="project" value="UniProtKB-SubCell"/>
</dbReference>
<accession>A0AAV5TNB7</accession>
<evidence type="ECO:0000256" key="2">
    <source>
        <dbReference type="ARBA" id="ARBA00022490"/>
    </source>
</evidence>
<protein>
    <recommendedName>
        <fullName evidence="5">AB hydrolase-1 domain-containing protein</fullName>
    </recommendedName>
</protein>
<keyword evidence="4" id="KW-1185">Reference proteome</keyword>
<comment type="caution">
    <text evidence="3">The sequence shown here is derived from an EMBL/GenBank/DDBJ whole genome shotgun (WGS) entry which is preliminary data.</text>
</comment>
<evidence type="ECO:0000313" key="4">
    <source>
        <dbReference type="Proteomes" id="UP001432027"/>
    </source>
</evidence>
<dbReference type="PANTHER" id="PTHR46197">
    <property type="entry name" value="PROTEIN ABHD14B-LIKE"/>
    <property type="match status" value="1"/>
</dbReference>
<dbReference type="AlphaFoldDB" id="A0AAV5TNB7"/>
<keyword evidence="2" id="KW-0963">Cytoplasm</keyword>
<proteinExistence type="predicted"/>
<evidence type="ECO:0000256" key="1">
    <source>
        <dbReference type="ARBA" id="ARBA00004496"/>
    </source>
</evidence>
<name>A0AAV5TNB7_9BILA</name>
<organism evidence="3 4">
    <name type="scientific">Pristionchus entomophagus</name>
    <dbReference type="NCBI Taxonomy" id="358040"/>
    <lineage>
        <taxon>Eukaryota</taxon>
        <taxon>Metazoa</taxon>
        <taxon>Ecdysozoa</taxon>
        <taxon>Nematoda</taxon>
        <taxon>Chromadorea</taxon>
        <taxon>Rhabditida</taxon>
        <taxon>Rhabditina</taxon>
        <taxon>Diplogasteromorpha</taxon>
        <taxon>Diplogasteroidea</taxon>
        <taxon>Neodiplogasteridae</taxon>
        <taxon>Pristionchus</taxon>
    </lineage>
</organism>
<dbReference type="PANTHER" id="PTHR46197:SF3">
    <property type="entry name" value="AB HYDROLASE-1 DOMAIN-CONTAINING PROTEIN"/>
    <property type="match status" value="1"/>
</dbReference>
<dbReference type="Proteomes" id="UP001432027">
    <property type="component" value="Unassembled WGS sequence"/>
</dbReference>
<dbReference type="EMBL" id="BTSX01000004">
    <property type="protein sequence ID" value="GMS95748.1"/>
    <property type="molecule type" value="Genomic_DNA"/>
</dbReference>
<dbReference type="Gene3D" id="3.40.50.1820">
    <property type="entry name" value="alpha/beta hydrolase"/>
    <property type="match status" value="1"/>
</dbReference>